<evidence type="ECO:0000256" key="7">
    <source>
        <dbReference type="ARBA" id="ARBA00022777"/>
    </source>
</evidence>
<dbReference type="GO" id="GO:0005886">
    <property type="term" value="C:plasma membrane"/>
    <property type="evidence" value="ECO:0007669"/>
    <property type="project" value="UniProtKB-SubCell"/>
</dbReference>
<name>A0AAV5KD22_9ROSI</name>
<evidence type="ECO:0000256" key="12">
    <source>
        <dbReference type="ARBA" id="ARBA00048679"/>
    </source>
</evidence>
<dbReference type="PANTHER" id="PTHR47985:SF44">
    <property type="entry name" value="SERINE_THREONINE-PROTEIN KINASE PBS1"/>
    <property type="match status" value="1"/>
</dbReference>
<dbReference type="Gene3D" id="1.10.510.10">
    <property type="entry name" value="Transferase(Phosphotransferase) domain 1"/>
    <property type="match status" value="1"/>
</dbReference>
<gene>
    <name evidence="14" type="ORF">SLEP1_g32290</name>
</gene>
<keyword evidence="10" id="KW-0449">Lipoprotein</keyword>
<evidence type="ECO:0000259" key="13">
    <source>
        <dbReference type="PROSITE" id="PS50011"/>
    </source>
</evidence>
<keyword evidence="7" id="KW-0418">Kinase</keyword>
<dbReference type="InterPro" id="IPR008271">
    <property type="entry name" value="Ser/Thr_kinase_AS"/>
</dbReference>
<sequence length="129" mass="14472">MLGSLRTPRDWPASKNRNRIIPPSNLNSFGYNDLYNATQDFGLRVRVQGKFGGASLEWLKKRRGTELNWSKRIKIAIGATRALDYLHHAHSKPVIHRDLKASNVLLDADFNPKLSDFGLAKFGPGEGKS</sequence>
<keyword evidence="9" id="KW-0472">Membrane</keyword>
<proteinExistence type="predicted"/>
<evidence type="ECO:0000256" key="8">
    <source>
        <dbReference type="ARBA" id="ARBA00022840"/>
    </source>
</evidence>
<keyword evidence="4" id="KW-0723">Serine/threonine-protein kinase</keyword>
<dbReference type="EMBL" id="BPVZ01000060">
    <property type="protein sequence ID" value="GKV22411.1"/>
    <property type="molecule type" value="Genomic_DNA"/>
</dbReference>
<evidence type="ECO:0000256" key="1">
    <source>
        <dbReference type="ARBA" id="ARBA00004193"/>
    </source>
</evidence>
<dbReference type="FunFam" id="1.10.510.10:FF:001023">
    <property type="entry name" value="Os07g0541700 protein"/>
    <property type="match status" value="1"/>
</dbReference>
<comment type="subcellular location">
    <subcellularLocation>
        <location evidence="1">Cell membrane</location>
        <topology evidence="1">Lipid-anchor</topology>
    </subcellularLocation>
</comment>
<comment type="catalytic activity">
    <reaction evidence="12">
        <text>L-seryl-[protein] + ATP = O-phospho-L-seryl-[protein] + ADP + H(+)</text>
        <dbReference type="Rhea" id="RHEA:17989"/>
        <dbReference type="Rhea" id="RHEA-COMP:9863"/>
        <dbReference type="Rhea" id="RHEA-COMP:11604"/>
        <dbReference type="ChEBI" id="CHEBI:15378"/>
        <dbReference type="ChEBI" id="CHEBI:29999"/>
        <dbReference type="ChEBI" id="CHEBI:30616"/>
        <dbReference type="ChEBI" id="CHEBI:83421"/>
        <dbReference type="ChEBI" id="CHEBI:456216"/>
        <dbReference type="EC" id="2.7.11.1"/>
    </reaction>
</comment>
<keyword evidence="3" id="KW-1003">Cell membrane</keyword>
<organism evidence="14 15">
    <name type="scientific">Rubroshorea leprosula</name>
    <dbReference type="NCBI Taxonomy" id="152421"/>
    <lineage>
        <taxon>Eukaryota</taxon>
        <taxon>Viridiplantae</taxon>
        <taxon>Streptophyta</taxon>
        <taxon>Embryophyta</taxon>
        <taxon>Tracheophyta</taxon>
        <taxon>Spermatophyta</taxon>
        <taxon>Magnoliopsida</taxon>
        <taxon>eudicotyledons</taxon>
        <taxon>Gunneridae</taxon>
        <taxon>Pentapetalae</taxon>
        <taxon>rosids</taxon>
        <taxon>malvids</taxon>
        <taxon>Malvales</taxon>
        <taxon>Dipterocarpaceae</taxon>
        <taxon>Rubroshorea</taxon>
    </lineage>
</organism>
<evidence type="ECO:0000256" key="5">
    <source>
        <dbReference type="ARBA" id="ARBA00022679"/>
    </source>
</evidence>
<evidence type="ECO:0000313" key="14">
    <source>
        <dbReference type="EMBL" id="GKV22411.1"/>
    </source>
</evidence>
<evidence type="ECO:0000256" key="3">
    <source>
        <dbReference type="ARBA" id="ARBA00022475"/>
    </source>
</evidence>
<accession>A0AAV5KD22</accession>
<evidence type="ECO:0000256" key="9">
    <source>
        <dbReference type="ARBA" id="ARBA00023136"/>
    </source>
</evidence>
<comment type="caution">
    <text evidence="14">The sequence shown here is derived from an EMBL/GenBank/DDBJ whole genome shotgun (WGS) entry which is preliminary data.</text>
</comment>
<dbReference type="InterPro" id="IPR000719">
    <property type="entry name" value="Prot_kinase_dom"/>
</dbReference>
<evidence type="ECO:0000256" key="10">
    <source>
        <dbReference type="ARBA" id="ARBA00023288"/>
    </source>
</evidence>
<dbReference type="PROSITE" id="PS50011">
    <property type="entry name" value="PROTEIN_KINASE_DOM"/>
    <property type="match status" value="1"/>
</dbReference>
<dbReference type="GO" id="GO:0005524">
    <property type="term" value="F:ATP binding"/>
    <property type="evidence" value="ECO:0007669"/>
    <property type="project" value="UniProtKB-KW"/>
</dbReference>
<dbReference type="SUPFAM" id="SSF56112">
    <property type="entry name" value="Protein kinase-like (PK-like)"/>
    <property type="match status" value="1"/>
</dbReference>
<keyword evidence="8" id="KW-0067">ATP-binding</keyword>
<protein>
    <recommendedName>
        <fullName evidence="2">non-specific serine/threonine protein kinase</fullName>
        <ecNumber evidence="2">2.7.11.1</ecNumber>
    </recommendedName>
</protein>
<evidence type="ECO:0000256" key="2">
    <source>
        <dbReference type="ARBA" id="ARBA00012513"/>
    </source>
</evidence>
<dbReference type="EC" id="2.7.11.1" evidence="2"/>
<dbReference type="AlphaFoldDB" id="A0AAV5KD22"/>
<evidence type="ECO:0000256" key="6">
    <source>
        <dbReference type="ARBA" id="ARBA00022741"/>
    </source>
</evidence>
<keyword evidence="15" id="KW-1185">Reference proteome</keyword>
<dbReference type="GO" id="GO:0004674">
    <property type="term" value="F:protein serine/threonine kinase activity"/>
    <property type="evidence" value="ECO:0007669"/>
    <property type="project" value="UniProtKB-KW"/>
</dbReference>
<dbReference type="PANTHER" id="PTHR47985">
    <property type="entry name" value="OS07G0668900 PROTEIN"/>
    <property type="match status" value="1"/>
</dbReference>
<evidence type="ECO:0000256" key="4">
    <source>
        <dbReference type="ARBA" id="ARBA00022527"/>
    </source>
</evidence>
<dbReference type="Pfam" id="PF00069">
    <property type="entry name" value="Pkinase"/>
    <property type="match status" value="1"/>
</dbReference>
<keyword evidence="6" id="KW-0547">Nucleotide-binding</keyword>
<comment type="catalytic activity">
    <reaction evidence="11">
        <text>L-threonyl-[protein] + ATP = O-phospho-L-threonyl-[protein] + ADP + H(+)</text>
        <dbReference type="Rhea" id="RHEA:46608"/>
        <dbReference type="Rhea" id="RHEA-COMP:11060"/>
        <dbReference type="Rhea" id="RHEA-COMP:11605"/>
        <dbReference type="ChEBI" id="CHEBI:15378"/>
        <dbReference type="ChEBI" id="CHEBI:30013"/>
        <dbReference type="ChEBI" id="CHEBI:30616"/>
        <dbReference type="ChEBI" id="CHEBI:61977"/>
        <dbReference type="ChEBI" id="CHEBI:456216"/>
        <dbReference type="EC" id="2.7.11.1"/>
    </reaction>
</comment>
<dbReference type="PROSITE" id="PS00108">
    <property type="entry name" value="PROTEIN_KINASE_ST"/>
    <property type="match status" value="1"/>
</dbReference>
<dbReference type="InterPro" id="IPR011009">
    <property type="entry name" value="Kinase-like_dom_sf"/>
</dbReference>
<evidence type="ECO:0000313" key="15">
    <source>
        <dbReference type="Proteomes" id="UP001054252"/>
    </source>
</evidence>
<feature type="domain" description="Protein kinase" evidence="13">
    <location>
        <begin position="1"/>
        <end position="129"/>
    </location>
</feature>
<evidence type="ECO:0000256" key="11">
    <source>
        <dbReference type="ARBA" id="ARBA00047899"/>
    </source>
</evidence>
<reference evidence="14 15" key="1">
    <citation type="journal article" date="2021" name="Commun. Biol.">
        <title>The genome of Shorea leprosula (Dipterocarpaceae) highlights the ecological relevance of drought in aseasonal tropical rainforests.</title>
        <authorList>
            <person name="Ng K.K.S."/>
            <person name="Kobayashi M.J."/>
            <person name="Fawcett J.A."/>
            <person name="Hatakeyama M."/>
            <person name="Paape T."/>
            <person name="Ng C.H."/>
            <person name="Ang C.C."/>
            <person name="Tnah L.H."/>
            <person name="Lee C.T."/>
            <person name="Nishiyama T."/>
            <person name="Sese J."/>
            <person name="O'Brien M.J."/>
            <person name="Copetti D."/>
            <person name="Mohd Noor M.I."/>
            <person name="Ong R.C."/>
            <person name="Putra M."/>
            <person name="Sireger I.Z."/>
            <person name="Indrioko S."/>
            <person name="Kosugi Y."/>
            <person name="Izuno A."/>
            <person name="Isagi Y."/>
            <person name="Lee S.L."/>
            <person name="Shimizu K.K."/>
        </authorList>
    </citation>
    <scope>NUCLEOTIDE SEQUENCE [LARGE SCALE GENOMIC DNA]</scope>
    <source>
        <strain evidence="14">214</strain>
    </source>
</reference>
<keyword evidence="5" id="KW-0808">Transferase</keyword>
<dbReference type="Proteomes" id="UP001054252">
    <property type="component" value="Unassembled WGS sequence"/>
</dbReference>